<proteinExistence type="predicted"/>
<dbReference type="EMBL" id="JAYMGO010000004">
    <property type="protein sequence ID" value="KAL1276813.1"/>
    <property type="molecule type" value="Genomic_DNA"/>
</dbReference>
<keyword evidence="2" id="KW-1185">Reference proteome</keyword>
<evidence type="ECO:0000313" key="1">
    <source>
        <dbReference type="EMBL" id="KAL1276813.1"/>
    </source>
</evidence>
<evidence type="ECO:0000313" key="2">
    <source>
        <dbReference type="Proteomes" id="UP001558613"/>
    </source>
</evidence>
<dbReference type="Proteomes" id="UP001558613">
    <property type="component" value="Unassembled WGS sequence"/>
</dbReference>
<reference evidence="1 2" key="1">
    <citation type="submission" date="2023-09" db="EMBL/GenBank/DDBJ databases">
        <authorList>
            <person name="Wang M."/>
        </authorList>
    </citation>
    <scope>NUCLEOTIDE SEQUENCE [LARGE SCALE GENOMIC DNA]</scope>
    <source>
        <strain evidence="1">GT-2023</strain>
        <tissue evidence="1">Liver</tissue>
    </source>
</reference>
<sequence>MFLYGLSDSIKDEIYPLELPTSVDGLIDLAVRVDARLQRRSQRPSRGLPDEHMDLSNVPLEYLDLKRVFSKSRAASLPPHRPYDCAIDLLPESIVPQEIFVSAVTWEIESKVRTASQGVTPPPGCPPGCLFVPECLRSEVIRWGHCSKLVLTAVGFTALTFLDSALLSLGLPLCTLDSFARIGALIALCPLDSLLCVWGYLVSLSRSVPRLEFPTAVFSLVA</sequence>
<comment type="caution">
    <text evidence="1">The sequence shown here is derived from an EMBL/GenBank/DDBJ whole genome shotgun (WGS) entry which is preliminary data.</text>
</comment>
<name>A0ABR3NIJ4_9TELE</name>
<organism evidence="1 2">
    <name type="scientific">Cirrhinus molitorella</name>
    <name type="common">mud carp</name>
    <dbReference type="NCBI Taxonomy" id="172907"/>
    <lineage>
        <taxon>Eukaryota</taxon>
        <taxon>Metazoa</taxon>
        <taxon>Chordata</taxon>
        <taxon>Craniata</taxon>
        <taxon>Vertebrata</taxon>
        <taxon>Euteleostomi</taxon>
        <taxon>Actinopterygii</taxon>
        <taxon>Neopterygii</taxon>
        <taxon>Teleostei</taxon>
        <taxon>Ostariophysi</taxon>
        <taxon>Cypriniformes</taxon>
        <taxon>Cyprinidae</taxon>
        <taxon>Labeoninae</taxon>
        <taxon>Labeonini</taxon>
        <taxon>Cirrhinus</taxon>
    </lineage>
</organism>
<accession>A0ABR3NIJ4</accession>
<gene>
    <name evidence="1" type="ORF">QQF64_036436</name>
</gene>
<protein>
    <submittedName>
        <fullName evidence="1">Uncharacterized protein</fullName>
    </submittedName>
</protein>